<evidence type="ECO:0000256" key="4">
    <source>
        <dbReference type="ARBA" id="ARBA00022840"/>
    </source>
</evidence>
<accession>A0A0G0L6F4</accession>
<evidence type="ECO:0000313" key="9">
    <source>
        <dbReference type="EMBL" id="KKQ86582.1"/>
    </source>
</evidence>
<dbReference type="GO" id="GO:0008795">
    <property type="term" value="F:NAD+ synthase activity"/>
    <property type="evidence" value="ECO:0007669"/>
    <property type="project" value="UniProtKB-EC"/>
</dbReference>
<protein>
    <recommendedName>
        <fullName evidence="7">NH(3)-dependent NAD(+) synthetase</fullName>
        <ecNumber evidence="7">6.3.1.5</ecNumber>
    </recommendedName>
</protein>
<dbReference type="InterPro" id="IPR052188">
    <property type="entry name" value="Ni-pincer_cofactor_biosynth"/>
</dbReference>
<dbReference type="InterPro" id="IPR022310">
    <property type="entry name" value="NAD/GMP_synthase"/>
</dbReference>
<dbReference type="InterPro" id="IPR003694">
    <property type="entry name" value="NAD_synthase"/>
</dbReference>
<reference evidence="9 10" key="1">
    <citation type="journal article" date="2015" name="Nature">
        <title>rRNA introns, odd ribosomes, and small enigmatic genomes across a large radiation of phyla.</title>
        <authorList>
            <person name="Brown C.T."/>
            <person name="Hug L.A."/>
            <person name="Thomas B.C."/>
            <person name="Sharon I."/>
            <person name="Castelle C.J."/>
            <person name="Singh A."/>
            <person name="Wilkins M.J."/>
            <person name="Williams K.H."/>
            <person name="Banfield J.F."/>
        </authorList>
    </citation>
    <scope>NUCLEOTIDE SEQUENCE [LARGE SCALE GENOMIC DNA]</scope>
</reference>
<comment type="similarity">
    <text evidence="6">Belongs to the NAD synthetase family.</text>
</comment>
<evidence type="ECO:0000256" key="6">
    <source>
        <dbReference type="RuleBase" id="RU003811"/>
    </source>
</evidence>
<dbReference type="CDD" id="cd00553">
    <property type="entry name" value="NAD_synthase"/>
    <property type="match status" value="1"/>
</dbReference>
<dbReference type="PANTHER" id="PTHR43169:SF4">
    <property type="entry name" value="ATPASE, PP-LOOP SUPERFAMILY-RELATED"/>
    <property type="match status" value="1"/>
</dbReference>
<dbReference type="GO" id="GO:0009435">
    <property type="term" value="P:NAD+ biosynthetic process"/>
    <property type="evidence" value="ECO:0007669"/>
    <property type="project" value="UniProtKB-UniPathway"/>
</dbReference>
<dbReference type="GO" id="GO:0004359">
    <property type="term" value="F:glutaminase activity"/>
    <property type="evidence" value="ECO:0007669"/>
    <property type="project" value="InterPro"/>
</dbReference>
<dbReference type="EMBL" id="LBVO01000067">
    <property type="protein sequence ID" value="KKQ86582.1"/>
    <property type="molecule type" value="Genomic_DNA"/>
</dbReference>
<dbReference type="SUPFAM" id="SSF52402">
    <property type="entry name" value="Adenine nucleotide alpha hydrolases-like"/>
    <property type="match status" value="1"/>
</dbReference>
<sequence>MLKLNFNSFDYSKINQKIQQFIKKYCQDQKVIVGLSGGIDSALTCKLAVDALGANRVKALIIKNIRYTDEGLMIARQFAKDLKIEVIEINTDDSRKTIIDETKPDLANFRKISSIDARITDLIIRTIACRDNLIYLGTINGTERLTGWYPKGALVGDFCPIGGLLKHQIIELAKFLKLPNQIIHSVSDDASKICSGCGSLSEFKGISYQTLDKVLYYLEIGQSVKRLKVNEKIIKTILNRIKSVDHKKQVFSPYPKINMHLSSPTRSGIQD</sequence>
<dbReference type="Pfam" id="PF02540">
    <property type="entry name" value="NAD_synthase"/>
    <property type="match status" value="1"/>
</dbReference>
<comment type="pathway">
    <text evidence="1">Cofactor biosynthesis; NAD(+) biosynthesis.</text>
</comment>
<proteinExistence type="inferred from homology"/>
<comment type="catalytic activity">
    <reaction evidence="7">
        <text>deamido-NAD(+) + NH4(+) + ATP = AMP + diphosphate + NAD(+) + H(+)</text>
        <dbReference type="Rhea" id="RHEA:21188"/>
        <dbReference type="ChEBI" id="CHEBI:15378"/>
        <dbReference type="ChEBI" id="CHEBI:28938"/>
        <dbReference type="ChEBI" id="CHEBI:30616"/>
        <dbReference type="ChEBI" id="CHEBI:33019"/>
        <dbReference type="ChEBI" id="CHEBI:57540"/>
        <dbReference type="ChEBI" id="CHEBI:58437"/>
        <dbReference type="ChEBI" id="CHEBI:456215"/>
        <dbReference type="EC" id="6.3.1.5"/>
    </reaction>
</comment>
<dbReference type="UniPathway" id="UPA00253"/>
<dbReference type="GO" id="GO:0005524">
    <property type="term" value="F:ATP binding"/>
    <property type="evidence" value="ECO:0007669"/>
    <property type="project" value="UniProtKB-KW"/>
</dbReference>
<dbReference type="InterPro" id="IPR014729">
    <property type="entry name" value="Rossmann-like_a/b/a_fold"/>
</dbReference>
<evidence type="ECO:0000256" key="3">
    <source>
        <dbReference type="ARBA" id="ARBA00022741"/>
    </source>
</evidence>
<keyword evidence="2 6" id="KW-0436">Ligase</keyword>
<feature type="domain" description="NAD/GMP synthase" evidence="8">
    <location>
        <begin position="15"/>
        <end position="249"/>
    </location>
</feature>
<gene>
    <name evidence="9" type="ORF">UT11_C0067G0009</name>
</gene>
<dbReference type="GO" id="GO:0005737">
    <property type="term" value="C:cytoplasm"/>
    <property type="evidence" value="ECO:0007669"/>
    <property type="project" value="InterPro"/>
</dbReference>
<keyword evidence="3 6" id="KW-0547">Nucleotide-binding</keyword>
<dbReference type="NCBIfam" id="TIGR00552">
    <property type="entry name" value="nadE"/>
    <property type="match status" value="1"/>
</dbReference>
<dbReference type="EC" id="6.3.1.5" evidence="7"/>
<evidence type="ECO:0000313" key="10">
    <source>
        <dbReference type="Proteomes" id="UP000033934"/>
    </source>
</evidence>
<evidence type="ECO:0000256" key="5">
    <source>
        <dbReference type="ARBA" id="ARBA00023027"/>
    </source>
</evidence>
<evidence type="ECO:0000256" key="2">
    <source>
        <dbReference type="ARBA" id="ARBA00022598"/>
    </source>
</evidence>
<dbReference type="Gene3D" id="3.40.50.620">
    <property type="entry name" value="HUPs"/>
    <property type="match status" value="1"/>
</dbReference>
<dbReference type="GO" id="GO:0003952">
    <property type="term" value="F:NAD+ synthase (glutamine-hydrolyzing) activity"/>
    <property type="evidence" value="ECO:0007669"/>
    <property type="project" value="InterPro"/>
</dbReference>
<dbReference type="PANTHER" id="PTHR43169">
    <property type="entry name" value="EXSB FAMILY PROTEIN"/>
    <property type="match status" value="1"/>
</dbReference>
<organism evidence="9 10">
    <name type="scientific">Berkelbacteria bacterium GW2011_GWA2_38_9</name>
    <dbReference type="NCBI Taxonomy" id="1618334"/>
    <lineage>
        <taxon>Bacteria</taxon>
        <taxon>Candidatus Berkelbacteria</taxon>
    </lineage>
</organism>
<dbReference type="Proteomes" id="UP000033934">
    <property type="component" value="Unassembled WGS sequence"/>
</dbReference>
<evidence type="ECO:0000259" key="8">
    <source>
        <dbReference type="Pfam" id="PF02540"/>
    </source>
</evidence>
<evidence type="ECO:0000256" key="1">
    <source>
        <dbReference type="ARBA" id="ARBA00004790"/>
    </source>
</evidence>
<evidence type="ECO:0000256" key="7">
    <source>
        <dbReference type="RuleBase" id="RU003812"/>
    </source>
</evidence>
<keyword evidence="5 6" id="KW-0520">NAD</keyword>
<dbReference type="AlphaFoldDB" id="A0A0G0L6F4"/>
<comment type="caution">
    <text evidence="9">The sequence shown here is derived from an EMBL/GenBank/DDBJ whole genome shotgun (WGS) entry which is preliminary data.</text>
</comment>
<name>A0A0G0L6F4_9BACT</name>
<keyword evidence="4 6" id="KW-0067">ATP-binding</keyword>